<evidence type="ECO:0000256" key="3">
    <source>
        <dbReference type="SAM" id="SignalP"/>
    </source>
</evidence>
<dbReference type="Pfam" id="PF13559">
    <property type="entry name" value="DUF4129"/>
    <property type="match status" value="1"/>
</dbReference>
<evidence type="ECO:0000313" key="6">
    <source>
        <dbReference type="Proteomes" id="UP000679126"/>
    </source>
</evidence>
<organism evidence="5 6">
    <name type="scientific">Chitinophaga chungangae</name>
    <dbReference type="NCBI Taxonomy" id="2821488"/>
    <lineage>
        <taxon>Bacteria</taxon>
        <taxon>Pseudomonadati</taxon>
        <taxon>Bacteroidota</taxon>
        <taxon>Chitinophagia</taxon>
        <taxon>Chitinophagales</taxon>
        <taxon>Chitinophagaceae</taxon>
        <taxon>Chitinophaga</taxon>
    </lineage>
</organism>
<feature type="transmembrane region" description="Helical" evidence="2">
    <location>
        <begin position="168"/>
        <end position="189"/>
    </location>
</feature>
<accession>A0ABS3YEJ9</accession>
<feature type="compositionally biased region" description="Acidic residues" evidence="1">
    <location>
        <begin position="41"/>
        <end position="56"/>
    </location>
</feature>
<feature type="signal peptide" evidence="3">
    <location>
        <begin position="1"/>
        <end position="21"/>
    </location>
</feature>
<feature type="domain" description="Protein-glutamine gamma-glutamyltransferase-like C-terminal" evidence="4">
    <location>
        <begin position="239"/>
        <end position="302"/>
    </location>
</feature>
<dbReference type="InterPro" id="IPR025403">
    <property type="entry name" value="TgpA-like_C"/>
</dbReference>
<dbReference type="RefSeq" id="WP_209146062.1">
    <property type="nucleotide sequence ID" value="NZ_JAGHKP010000002.1"/>
</dbReference>
<feature type="region of interest" description="Disordered" evidence="1">
    <location>
        <begin position="25"/>
        <end position="89"/>
    </location>
</feature>
<keyword evidence="3" id="KW-0732">Signal</keyword>
<evidence type="ECO:0000256" key="2">
    <source>
        <dbReference type="SAM" id="Phobius"/>
    </source>
</evidence>
<keyword evidence="2" id="KW-0472">Membrane</keyword>
<dbReference type="EMBL" id="JAGHKP010000002">
    <property type="protein sequence ID" value="MBO9153088.1"/>
    <property type="molecule type" value="Genomic_DNA"/>
</dbReference>
<gene>
    <name evidence="5" type="ORF">J7I43_12755</name>
</gene>
<keyword evidence="2" id="KW-0812">Transmembrane</keyword>
<reference evidence="6" key="1">
    <citation type="submission" date="2021-03" db="EMBL/GenBank/DDBJ databases">
        <title>Assistant Professor.</title>
        <authorList>
            <person name="Huq M.A."/>
        </authorList>
    </citation>
    <scope>NUCLEOTIDE SEQUENCE [LARGE SCALE GENOMIC DNA]</scope>
    <source>
        <strain evidence="6">MAH-28</strain>
    </source>
</reference>
<comment type="caution">
    <text evidence="5">The sequence shown here is derived from an EMBL/GenBank/DDBJ whole genome shotgun (WGS) entry which is preliminary data.</text>
</comment>
<name>A0ABS3YEJ9_9BACT</name>
<sequence length="317" mass="36242">MKRWKYLILPALFCLSLHAAAQDQKEKNKDFDEMEWRVLDSTEEDSDEEANPEEVFADSVLTAEVDTTPFTDETAAEDSEETEDHRSVEHKIRSGAIPYSRWDNQRLGDWSESGQVRLTIRKPAAGDLAELREMSALNYDKDENPVKASGSSPWLRSLGAWVRANRSALLWSFYISLGALLVMVLVLFIRKNDISFRWSSGSRRYGDFNTVAEEGPLNYEALAASAAAEGRLRDAVRFRYLHTLQLLEARQLIAPGKDKTNMDFLRELSRTAFHKPFAALTLHYEYIWYGKLPLSNGQFSHLDDQFAAFTQSIKQYP</sequence>
<evidence type="ECO:0000313" key="5">
    <source>
        <dbReference type="EMBL" id="MBO9153088.1"/>
    </source>
</evidence>
<evidence type="ECO:0000256" key="1">
    <source>
        <dbReference type="SAM" id="MobiDB-lite"/>
    </source>
</evidence>
<keyword evidence="2" id="KW-1133">Transmembrane helix</keyword>
<feature type="chain" id="PRO_5046346520" evidence="3">
    <location>
        <begin position="22"/>
        <end position="317"/>
    </location>
</feature>
<dbReference type="Proteomes" id="UP000679126">
    <property type="component" value="Unassembled WGS sequence"/>
</dbReference>
<feature type="compositionally biased region" description="Basic and acidic residues" evidence="1">
    <location>
        <begin position="25"/>
        <end position="40"/>
    </location>
</feature>
<proteinExistence type="predicted"/>
<keyword evidence="6" id="KW-1185">Reference proteome</keyword>
<evidence type="ECO:0000259" key="4">
    <source>
        <dbReference type="Pfam" id="PF13559"/>
    </source>
</evidence>
<protein>
    <submittedName>
        <fullName evidence="5">DUF4129 domain-containing protein</fullName>
    </submittedName>
</protein>